<feature type="non-terminal residue" evidence="3">
    <location>
        <position position="1"/>
    </location>
</feature>
<evidence type="ECO:0000256" key="2">
    <source>
        <dbReference type="SAM" id="SignalP"/>
    </source>
</evidence>
<organism evidence="3 4">
    <name type="scientific">Heterocephalus glaber</name>
    <name type="common">Naked mole rat</name>
    <dbReference type="NCBI Taxonomy" id="10181"/>
    <lineage>
        <taxon>Eukaryota</taxon>
        <taxon>Metazoa</taxon>
        <taxon>Chordata</taxon>
        <taxon>Craniata</taxon>
        <taxon>Vertebrata</taxon>
        <taxon>Euteleostomi</taxon>
        <taxon>Mammalia</taxon>
        <taxon>Eutheria</taxon>
        <taxon>Euarchontoglires</taxon>
        <taxon>Glires</taxon>
        <taxon>Rodentia</taxon>
        <taxon>Hystricomorpha</taxon>
        <taxon>Bathyergidae</taxon>
        <taxon>Heterocephalus</taxon>
    </lineage>
</organism>
<evidence type="ECO:0000313" key="3">
    <source>
        <dbReference type="EMBL" id="EHB05278.1"/>
    </source>
</evidence>
<proteinExistence type="predicted"/>
<feature type="chain" id="PRO_5003474052" evidence="2">
    <location>
        <begin position="23"/>
        <end position="171"/>
    </location>
</feature>
<feature type="signal peptide" evidence="2">
    <location>
        <begin position="1"/>
        <end position="22"/>
    </location>
</feature>
<evidence type="ECO:0000256" key="1">
    <source>
        <dbReference type="SAM" id="Phobius"/>
    </source>
</evidence>
<accession>G5B7L7</accession>
<keyword evidence="1" id="KW-1133">Transmembrane helix</keyword>
<reference evidence="3 4" key="1">
    <citation type="journal article" date="2011" name="Nature">
        <title>Genome sequencing reveals insights into physiology and longevity of the naked mole rat.</title>
        <authorList>
            <person name="Kim E.B."/>
            <person name="Fang X."/>
            <person name="Fushan A.A."/>
            <person name="Huang Z."/>
            <person name="Lobanov A.V."/>
            <person name="Han L."/>
            <person name="Marino S.M."/>
            <person name="Sun X."/>
            <person name="Turanov A.A."/>
            <person name="Yang P."/>
            <person name="Yim S.H."/>
            <person name="Zhao X."/>
            <person name="Kasaikina M.V."/>
            <person name="Stoletzki N."/>
            <person name="Peng C."/>
            <person name="Polak P."/>
            <person name="Xiong Z."/>
            <person name="Kiezun A."/>
            <person name="Zhu Y."/>
            <person name="Chen Y."/>
            <person name="Kryukov G.V."/>
            <person name="Zhang Q."/>
            <person name="Peshkin L."/>
            <person name="Yang L."/>
            <person name="Bronson R.T."/>
            <person name="Buffenstein R."/>
            <person name="Wang B."/>
            <person name="Han C."/>
            <person name="Li Q."/>
            <person name="Chen L."/>
            <person name="Zhao W."/>
            <person name="Sunyaev S.R."/>
            <person name="Park T.J."/>
            <person name="Zhang G."/>
            <person name="Wang J."/>
            <person name="Gladyshev V.N."/>
        </authorList>
    </citation>
    <scope>NUCLEOTIDE SEQUENCE [LARGE SCALE GENOMIC DNA]</scope>
</reference>
<keyword evidence="1" id="KW-0472">Membrane</keyword>
<feature type="non-terminal residue" evidence="3">
    <location>
        <position position="171"/>
    </location>
</feature>
<dbReference type="AlphaFoldDB" id="G5B7L7"/>
<dbReference type="eggNOG" id="ENOG502RU2V">
    <property type="taxonomic scope" value="Eukaryota"/>
</dbReference>
<keyword evidence="2" id="KW-0732">Signal</keyword>
<dbReference type="Proteomes" id="UP000006813">
    <property type="component" value="Unassembled WGS sequence"/>
</dbReference>
<protein>
    <submittedName>
        <fullName evidence="3">Uncharacterized protein</fullName>
    </submittedName>
</protein>
<dbReference type="InterPro" id="IPR037549">
    <property type="entry name" value="C19orf18"/>
</dbReference>
<dbReference type="PANTHER" id="PTHR38000:SF1">
    <property type="entry name" value="RIKEN CDNA 2900092C05 GENE"/>
    <property type="match status" value="1"/>
</dbReference>
<dbReference type="EMBL" id="JH168792">
    <property type="protein sequence ID" value="EHB05278.1"/>
    <property type="molecule type" value="Genomic_DNA"/>
</dbReference>
<dbReference type="FunCoup" id="G5B7L7">
    <property type="interactions" value="1"/>
</dbReference>
<dbReference type="InParanoid" id="G5B7L7"/>
<keyword evidence="1" id="KW-0812">Transmembrane</keyword>
<dbReference type="PANTHER" id="PTHR38000">
    <property type="entry name" value="RIKEN CDNA 2900092C05"/>
    <property type="match status" value="1"/>
</dbReference>
<dbReference type="Pfam" id="PF17686">
    <property type="entry name" value="DUF5534"/>
    <property type="match status" value="1"/>
</dbReference>
<name>G5B7L7_HETGA</name>
<feature type="transmembrane region" description="Helical" evidence="1">
    <location>
        <begin position="90"/>
        <end position="115"/>
    </location>
</feature>
<gene>
    <name evidence="3" type="ORF">GW7_05608</name>
</gene>
<evidence type="ECO:0000313" key="4">
    <source>
        <dbReference type="Proteomes" id="UP000006813"/>
    </source>
</evidence>
<sequence length="171" mass="19056">FTFMFLFLLECPFFVCLPYTDGFHSVGKTTSLPGNEQSQTPRNIIKQPRSSFVSVDVASLVLSQSKGLAGIPTKPMNLLRNRAVTPHRPAIFQVILVTCVAFGIAVICGIIFFYITHRMVKAEERQQFTLLYENVQIPLLGDQEGSEDSGPEESTHLLLENEKELGNFTSS</sequence>